<evidence type="ECO:0000313" key="2">
    <source>
        <dbReference type="EMBL" id="MBP1924522.1"/>
    </source>
</evidence>
<dbReference type="RefSeq" id="WP_209510276.1">
    <property type="nucleotide sequence ID" value="NZ_JAGGKS010000001.1"/>
</dbReference>
<keyword evidence="2" id="KW-0540">Nuclease</keyword>
<dbReference type="EMBL" id="JAGGKS010000001">
    <property type="protein sequence ID" value="MBP1924522.1"/>
    <property type="molecule type" value="Genomic_DNA"/>
</dbReference>
<keyword evidence="2" id="KW-0378">Hydrolase</keyword>
<reference evidence="2 3" key="1">
    <citation type="submission" date="2021-03" db="EMBL/GenBank/DDBJ databases">
        <title>Genomic Encyclopedia of Type Strains, Phase IV (KMG-IV): sequencing the most valuable type-strain genomes for metagenomic binning, comparative biology and taxonomic classification.</title>
        <authorList>
            <person name="Goeker M."/>
        </authorList>
    </citation>
    <scope>NUCLEOTIDE SEQUENCE [LARGE SCALE GENOMIC DNA]</scope>
    <source>
        <strain evidence="2 3">DSM 24004</strain>
    </source>
</reference>
<dbReference type="InterPro" id="IPR029052">
    <property type="entry name" value="Metallo-depent_PP-like"/>
</dbReference>
<dbReference type="GO" id="GO:0004527">
    <property type="term" value="F:exonuclease activity"/>
    <property type="evidence" value="ECO:0007669"/>
    <property type="project" value="UniProtKB-KW"/>
</dbReference>
<organism evidence="2 3">
    <name type="scientific">Sedimentibacter acidaminivorans</name>
    <dbReference type="NCBI Taxonomy" id="913099"/>
    <lineage>
        <taxon>Bacteria</taxon>
        <taxon>Bacillati</taxon>
        <taxon>Bacillota</taxon>
        <taxon>Tissierellia</taxon>
        <taxon>Sedimentibacter</taxon>
    </lineage>
</organism>
<dbReference type="PANTHER" id="PTHR30337">
    <property type="entry name" value="COMPONENT OF ATP-DEPENDENT DSDNA EXONUCLEASE"/>
    <property type="match status" value="1"/>
</dbReference>
<dbReference type="InterPro" id="IPR004843">
    <property type="entry name" value="Calcineurin-like_PHP"/>
</dbReference>
<dbReference type="Pfam" id="PF00149">
    <property type="entry name" value="Metallophos"/>
    <property type="match status" value="1"/>
</dbReference>
<dbReference type="Gene3D" id="3.60.21.10">
    <property type="match status" value="1"/>
</dbReference>
<keyword evidence="3" id="KW-1185">Reference proteome</keyword>
<gene>
    <name evidence="2" type="ORF">J2Z76_000375</name>
</gene>
<sequence>MKPKFIHTSDIHLGMKFNNKNFSLKEREKRREELWDTFDEIIKIVKEDKIKYLFIVGDMIESEYFNFKSLKRIIQKFKSIEHTKIIITCGSSDPYNINSMYDYVDFPENVYLIRNTEHVQNLNFDEDNLSIYSISFNKSVDSQNFQAVYDISVNEEKINVLLLYSDIEKTGNEILNNKLNVDLIKNKFDYCALGGKHNYNKLKNNVVYSGTPEPISFNEGDEHGVIKGYLEKKNPTFDFCNIAKRKFINRNIDIDITYGYNKILDLIKFSGDTFSNIKDYVRVNLTGTVNIDISIDEIKNEAKQFFYYIEFEDNFSYKNFDEKKYEENEFNIVESYKLQFENRCDKLEREAFKLGLDVLRKEKVVR</sequence>
<proteinExistence type="predicted"/>
<dbReference type="SUPFAM" id="SSF56300">
    <property type="entry name" value="Metallo-dependent phosphatases"/>
    <property type="match status" value="1"/>
</dbReference>
<protein>
    <submittedName>
        <fullName evidence="2">DNA repair exonuclease SbcCD nuclease subunit</fullName>
    </submittedName>
</protein>
<evidence type="ECO:0000259" key="1">
    <source>
        <dbReference type="Pfam" id="PF00149"/>
    </source>
</evidence>
<comment type="caution">
    <text evidence="2">The sequence shown here is derived from an EMBL/GenBank/DDBJ whole genome shotgun (WGS) entry which is preliminary data.</text>
</comment>
<name>A0ABS4GAG0_9FIRM</name>
<accession>A0ABS4GAG0</accession>
<dbReference type="Proteomes" id="UP001519342">
    <property type="component" value="Unassembled WGS sequence"/>
</dbReference>
<keyword evidence="2" id="KW-0269">Exonuclease</keyword>
<dbReference type="InterPro" id="IPR050535">
    <property type="entry name" value="DNA_Repair-Maintenance_Comp"/>
</dbReference>
<feature type="domain" description="Calcineurin-like phosphoesterase" evidence="1">
    <location>
        <begin position="4"/>
        <end position="191"/>
    </location>
</feature>
<evidence type="ECO:0000313" key="3">
    <source>
        <dbReference type="Proteomes" id="UP001519342"/>
    </source>
</evidence>